<dbReference type="InterPro" id="IPR011006">
    <property type="entry name" value="CheY-like_superfamily"/>
</dbReference>
<dbReference type="InterPro" id="IPR001789">
    <property type="entry name" value="Sig_transdc_resp-reg_receiver"/>
</dbReference>
<dbReference type="RefSeq" id="WP_133531257.1">
    <property type="nucleotide sequence ID" value="NZ_SNXX01000041.1"/>
</dbReference>
<gene>
    <name evidence="5" type="ORF">C7957_14115</name>
</gene>
<evidence type="ECO:0000256" key="3">
    <source>
        <dbReference type="PROSITE-ProRule" id="PRU00169"/>
    </source>
</evidence>
<proteinExistence type="predicted"/>
<evidence type="ECO:0000259" key="4">
    <source>
        <dbReference type="PROSITE" id="PS50110"/>
    </source>
</evidence>
<dbReference type="SUPFAM" id="SSF52172">
    <property type="entry name" value="CheY-like"/>
    <property type="match status" value="1"/>
</dbReference>
<accession>A0A4R6RF18</accession>
<dbReference type="EMBL" id="SNXX01000041">
    <property type="protein sequence ID" value="TDP84879.1"/>
    <property type="molecule type" value="Genomic_DNA"/>
</dbReference>
<evidence type="ECO:0000313" key="5">
    <source>
        <dbReference type="EMBL" id="TDP84879.1"/>
    </source>
</evidence>
<feature type="domain" description="Response regulatory" evidence="4">
    <location>
        <begin position="3"/>
        <end position="44"/>
    </location>
</feature>
<evidence type="ECO:0000256" key="2">
    <source>
        <dbReference type="ARBA" id="ARBA00024867"/>
    </source>
</evidence>
<evidence type="ECO:0000313" key="6">
    <source>
        <dbReference type="Proteomes" id="UP000295176"/>
    </source>
</evidence>
<dbReference type="AlphaFoldDB" id="A0A4R6RF18"/>
<comment type="caution">
    <text evidence="3">Lacks conserved residue(s) required for the propagation of feature annotation.</text>
</comment>
<name>A0A4R6RF18_9FIRM</name>
<comment type="caution">
    <text evidence="5">The sequence shown here is derived from an EMBL/GenBank/DDBJ whole genome shotgun (WGS) entry which is preliminary data.</text>
</comment>
<dbReference type="GO" id="GO:0000160">
    <property type="term" value="P:phosphorelay signal transduction system"/>
    <property type="evidence" value="ECO:0007669"/>
    <property type="project" value="InterPro"/>
</dbReference>
<protein>
    <recommendedName>
        <fullName evidence="1">Stage 0 sporulation protein A homolog</fullName>
    </recommendedName>
</protein>
<dbReference type="Proteomes" id="UP000295176">
    <property type="component" value="Unassembled WGS sequence"/>
</dbReference>
<evidence type="ECO:0000256" key="1">
    <source>
        <dbReference type="ARBA" id="ARBA00018672"/>
    </source>
</evidence>
<dbReference type="PROSITE" id="PS50110">
    <property type="entry name" value="RESPONSE_REGULATORY"/>
    <property type="match status" value="1"/>
</dbReference>
<comment type="function">
    <text evidence="2">May play the central regulatory role in sporulation. It may be an element of the effector pathway responsible for the activation of sporulation genes in response to nutritional stress. Spo0A may act in concert with spo0H (a sigma factor) to control the expression of some genes that are critical to the sporulation process.</text>
</comment>
<reference evidence="5 6" key="1">
    <citation type="submission" date="2019-03" db="EMBL/GenBank/DDBJ databases">
        <title>Subsurface microbial communities from deep shales in Ohio and West Virginia, USA.</title>
        <authorList>
            <person name="Wrighton K."/>
        </authorList>
    </citation>
    <scope>NUCLEOTIDE SEQUENCE [LARGE SCALE GENOMIC DNA]</scope>
    <source>
        <strain evidence="5 6">MSL 7</strain>
    </source>
</reference>
<dbReference type="Gene3D" id="3.40.50.2300">
    <property type="match status" value="1"/>
</dbReference>
<organism evidence="5 6">
    <name type="scientific">Halanaerobium saccharolyticum</name>
    <dbReference type="NCBI Taxonomy" id="43595"/>
    <lineage>
        <taxon>Bacteria</taxon>
        <taxon>Bacillati</taxon>
        <taxon>Bacillota</taxon>
        <taxon>Clostridia</taxon>
        <taxon>Halanaerobiales</taxon>
        <taxon>Halanaerobiaceae</taxon>
        <taxon>Halanaerobium</taxon>
    </lineage>
</organism>
<sequence length="44" mass="5101">MIKTMIVEDEKLAREELKYLINKEDDFKVVFEAGDGQKALDILT</sequence>